<evidence type="ECO:0000313" key="3">
    <source>
        <dbReference type="Proteomes" id="UP000092993"/>
    </source>
</evidence>
<dbReference type="OrthoDB" id="3335814at2759"/>
<organism evidence="2 3">
    <name type="scientific">Grifola frondosa</name>
    <name type="common">Maitake</name>
    <name type="synonym">Polyporus frondosus</name>
    <dbReference type="NCBI Taxonomy" id="5627"/>
    <lineage>
        <taxon>Eukaryota</taxon>
        <taxon>Fungi</taxon>
        <taxon>Dikarya</taxon>
        <taxon>Basidiomycota</taxon>
        <taxon>Agaricomycotina</taxon>
        <taxon>Agaricomycetes</taxon>
        <taxon>Polyporales</taxon>
        <taxon>Grifolaceae</taxon>
        <taxon>Grifola</taxon>
    </lineage>
</organism>
<sequence length="450" mass="50105">MLLSPATFPFLSYSGSQASLTSGGGFWGRFKTPKNKEAELRDKAAQMALSRQRLLTLAFADMETIRMLPNSFVELDAVARDWIKPPPDAMFSLRVPVEYASLHASLTSEDSYQIATMGVQGLRVEIVSDGPPPPDDPPPPPPPPVLEMPATFSLELSPDQNVALDTTITSDELDMARMDDGTTVDGCFFGKLNIVHDGDTHKMEFSGTRIQETSTDLVVDSRVISKLAVVGKPATAKCHLNILAPSQQYCDVILSFSDLWKLEHSWPPAEPVSDNKVKWFLRAHPGVPSSTLKRRCMRRHCTMRQCIPDPTMVDPHEFIAPRNSFAMTFRDFVPHLMNVLDQLGMSLHARTAFINNNMSAFHAHRNIAYRFMTPAKIAAAIDISVTAEDCVFTRLFLMFRGLSDDELGLFAGAGEKEANAVNWREHIGWSEHSKDPTRFRLLETSVLEVT</sequence>
<dbReference type="EMBL" id="LUGG01000004">
    <property type="protein sequence ID" value="OBZ75078.1"/>
    <property type="molecule type" value="Genomic_DNA"/>
</dbReference>
<dbReference type="AlphaFoldDB" id="A0A1C7ME23"/>
<protein>
    <submittedName>
        <fullName evidence="2">Uncharacterized protein</fullName>
    </submittedName>
</protein>
<comment type="caution">
    <text evidence="2">The sequence shown here is derived from an EMBL/GenBank/DDBJ whole genome shotgun (WGS) entry which is preliminary data.</text>
</comment>
<gene>
    <name evidence="2" type="ORF">A0H81_04267</name>
</gene>
<feature type="region of interest" description="Disordered" evidence="1">
    <location>
        <begin position="125"/>
        <end position="146"/>
    </location>
</feature>
<dbReference type="OMA" id="ARTNFIN"/>
<reference evidence="2 3" key="1">
    <citation type="submission" date="2016-03" db="EMBL/GenBank/DDBJ databases">
        <title>Whole genome sequencing of Grifola frondosa 9006-11.</title>
        <authorList>
            <person name="Min B."/>
            <person name="Park H."/>
            <person name="Kim J.-G."/>
            <person name="Cho H."/>
            <person name="Oh Y.-L."/>
            <person name="Kong W.-S."/>
            <person name="Choi I.-G."/>
        </authorList>
    </citation>
    <scope>NUCLEOTIDE SEQUENCE [LARGE SCALE GENOMIC DNA]</scope>
    <source>
        <strain evidence="2 3">9006-11</strain>
    </source>
</reference>
<dbReference type="Proteomes" id="UP000092993">
    <property type="component" value="Unassembled WGS sequence"/>
</dbReference>
<keyword evidence="3" id="KW-1185">Reference proteome</keyword>
<accession>A0A1C7ME23</accession>
<proteinExistence type="predicted"/>
<name>A0A1C7ME23_GRIFR</name>
<evidence type="ECO:0000256" key="1">
    <source>
        <dbReference type="SAM" id="MobiDB-lite"/>
    </source>
</evidence>
<feature type="compositionally biased region" description="Pro residues" evidence="1">
    <location>
        <begin position="130"/>
        <end position="146"/>
    </location>
</feature>
<dbReference type="STRING" id="5627.A0A1C7ME23"/>
<evidence type="ECO:0000313" key="2">
    <source>
        <dbReference type="EMBL" id="OBZ75078.1"/>
    </source>
</evidence>